<keyword evidence="2" id="KW-1185">Reference proteome</keyword>
<dbReference type="Proteomes" id="UP000301751">
    <property type="component" value="Unassembled WGS sequence"/>
</dbReference>
<dbReference type="RefSeq" id="WP_137731359.1">
    <property type="nucleotide sequence ID" value="NZ_BJCL01000001.1"/>
</dbReference>
<accession>A0A480ANJ8</accession>
<comment type="caution">
    <text evidence="1">The sequence shown here is derived from an EMBL/GenBank/DDBJ whole genome shotgun (WGS) entry which is preliminary data.</text>
</comment>
<dbReference type="EMBL" id="BJCL01000001">
    <property type="protein sequence ID" value="GCL61632.1"/>
    <property type="molecule type" value="Genomic_DNA"/>
</dbReference>
<dbReference type="AlphaFoldDB" id="A0A480ANJ8"/>
<evidence type="ECO:0000313" key="2">
    <source>
        <dbReference type="Proteomes" id="UP000301751"/>
    </source>
</evidence>
<gene>
    <name evidence="1" type="ORF">AQPW35_07130</name>
</gene>
<organism evidence="1 2">
    <name type="scientific">Pseudaquabacterium pictum</name>
    <dbReference type="NCBI Taxonomy" id="2315236"/>
    <lineage>
        <taxon>Bacteria</taxon>
        <taxon>Pseudomonadati</taxon>
        <taxon>Pseudomonadota</taxon>
        <taxon>Betaproteobacteria</taxon>
        <taxon>Burkholderiales</taxon>
        <taxon>Sphaerotilaceae</taxon>
        <taxon>Pseudaquabacterium</taxon>
    </lineage>
</organism>
<proteinExistence type="predicted"/>
<name>A0A480ANJ8_9BURK</name>
<protein>
    <submittedName>
        <fullName evidence="1">Uncharacterized protein</fullName>
    </submittedName>
</protein>
<evidence type="ECO:0000313" key="1">
    <source>
        <dbReference type="EMBL" id="GCL61632.1"/>
    </source>
</evidence>
<sequence>MALYFLDYDLRKQRSYQPLYDELARFNAVRMLESSWCFNRFNTTASNLRDHFSQFIDADDGMWVAQVTDWATRRTLRSPNALTTS</sequence>
<reference evidence="2" key="1">
    <citation type="submission" date="2019-03" db="EMBL/GenBank/DDBJ databases">
        <title>Aquabacterium pictum sp.nov., the first bacteriochlorophyll a-containing freshwater bacterium in the genus Aquabacterium of the class Betaproteobacteria.</title>
        <authorList>
            <person name="Hirose S."/>
            <person name="Tank M."/>
            <person name="Hara E."/>
            <person name="Tamaki H."/>
            <person name="Takaichi S."/>
            <person name="Haruta S."/>
            <person name="Hanada S."/>
        </authorList>
    </citation>
    <scope>NUCLEOTIDE SEQUENCE [LARGE SCALE GENOMIC DNA]</scope>
    <source>
        <strain evidence="2">W35</strain>
    </source>
</reference>
<dbReference type="OrthoDB" id="2656750at2"/>